<gene>
    <name evidence="8" type="ORF">THAOC_35058</name>
</gene>
<sequence>MDTLPQDVADVAVEDVGAMMSSRGRLLKRSRRASDPFADRGRLRREMTKEPPIPSEICFTPDLLCKSVPNDGTLLSSGLLQSIRAEEDTLRSDTDELVRLEELCSSSHAENQSSSDVGSAALLEELFAAEEDEPPRQRVARAQFEKSDAAIIPEPGEDQPRASIVETENEELVALKAKCARLQSELEEERDRADNKEAAFAMLARKYDQTLNEKSRLQEKFLNLQTENNQQSLHMRILTREIELLKRGCQHRPSFSSESPTIGKIARRKSVEELRSHSIADQPASLERQYRRRVSVDVIERELAVLRGLDGERLDSWASEPPPRSNSIHARMRRLTSQASNVSTSNISEMTNPRSSAYNPRRDASSLRDSLRSYDFSRSDSDNKSTSHSFRNSRVSWHNSKDSLTVDLSQDDGRSYDARYLESQNTVNFGTSLEGDDFTDDLLSNNKSQNSTSRTSTFQANSNSSRPGIDKMDSLRTLRASNTLTASMTEYSFQPSVVTGSNDTSVRSRVGSQDISENTDFRGSKECNDVSTIPVPKHISFQNCAQYVPTLWLAELLRGFDHFVYIYEQRGEDNDILMTSNAKHRPPSPKHTAAMFMNKTNVSREVFREQTSLSPSYPFCLTNARTTLPQSSTVGLSEVGKGGQVAQHPALSISSRTPSVFPREAASHCRTQDSSSQRISPEASESAGRDRKELIHKSLHFRMIHREESVKELADILAVSRGNITVDEELGLDSSSFKSNDGADECLKTSLTADTEDSAPEFPEASAPQSPCTDNIAVAIQSPQILSEDDNPSRETTTRQGLIRNILFNTSQDDTQHRTVEMCPTTVGNTSTIGKAQRRLECSICLEHFEPEDEVAWAKDGGDPGEPGSTSVSSIEAGCDHIYHRECLVSWLVAGHDDCPLCRRKIVHDDADIRFAGWEFGT</sequence>
<feature type="compositionally biased region" description="Polar residues" evidence="6">
    <location>
        <begin position="495"/>
        <end position="518"/>
    </location>
</feature>
<keyword evidence="1" id="KW-0479">Metal-binding</keyword>
<proteinExistence type="predicted"/>
<dbReference type="Gene3D" id="3.30.40.10">
    <property type="entry name" value="Zinc/RING finger domain, C3HC4 (zinc finger)"/>
    <property type="match status" value="1"/>
</dbReference>
<dbReference type="InterPro" id="IPR013083">
    <property type="entry name" value="Znf_RING/FYVE/PHD"/>
</dbReference>
<dbReference type="Pfam" id="PF13639">
    <property type="entry name" value="zf-RING_2"/>
    <property type="match status" value="1"/>
</dbReference>
<dbReference type="PANTHER" id="PTHR45969:SF69">
    <property type="entry name" value="FINGER DOMAIN PROTEIN, PUTATIVE (AFU_ORTHOLOGUE AFUA_3G12190)-RELATED"/>
    <property type="match status" value="1"/>
</dbReference>
<evidence type="ECO:0000256" key="5">
    <source>
        <dbReference type="SAM" id="Coils"/>
    </source>
</evidence>
<evidence type="ECO:0000256" key="3">
    <source>
        <dbReference type="ARBA" id="ARBA00022833"/>
    </source>
</evidence>
<evidence type="ECO:0000256" key="6">
    <source>
        <dbReference type="SAM" id="MobiDB-lite"/>
    </source>
</evidence>
<dbReference type="OrthoDB" id="49515at2759"/>
<name>K0R1H5_THAOC</name>
<dbReference type="InterPro" id="IPR001841">
    <property type="entry name" value="Znf_RING"/>
</dbReference>
<feature type="region of interest" description="Disordered" evidence="6">
    <location>
        <begin position="647"/>
        <end position="691"/>
    </location>
</feature>
<feature type="region of interest" description="Disordered" evidence="6">
    <location>
        <begin position="440"/>
        <end position="471"/>
    </location>
</feature>
<dbReference type="EMBL" id="AGNL01047847">
    <property type="protein sequence ID" value="EJK46278.1"/>
    <property type="molecule type" value="Genomic_DNA"/>
</dbReference>
<dbReference type="SUPFAM" id="SSF57850">
    <property type="entry name" value="RING/U-box"/>
    <property type="match status" value="1"/>
</dbReference>
<feature type="coiled-coil region" evidence="5">
    <location>
        <begin position="165"/>
        <end position="227"/>
    </location>
</feature>
<protein>
    <recommendedName>
        <fullName evidence="7">RING-type domain-containing protein</fullName>
    </recommendedName>
</protein>
<feature type="domain" description="RING-type" evidence="7">
    <location>
        <begin position="842"/>
        <end position="903"/>
    </location>
</feature>
<dbReference type="SMART" id="SM00184">
    <property type="entry name" value="RING"/>
    <property type="match status" value="1"/>
</dbReference>
<dbReference type="AlphaFoldDB" id="K0R1H5"/>
<dbReference type="PANTHER" id="PTHR45969">
    <property type="entry name" value="RING ZINC FINGER PROTEIN-RELATED"/>
    <property type="match status" value="1"/>
</dbReference>
<keyword evidence="9" id="KW-1185">Reference proteome</keyword>
<dbReference type="Proteomes" id="UP000266841">
    <property type="component" value="Unassembled WGS sequence"/>
</dbReference>
<keyword evidence="3" id="KW-0862">Zinc</keyword>
<dbReference type="eggNOG" id="KOG0800">
    <property type="taxonomic scope" value="Eukaryota"/>
</dbReference>
<evidence type="ECO:0000256" key="2">
    <source>
        <dbReference type="ARBA" id="ARBA00022771"/>
    </source>
</evidence>
<feature type="compositionally biased region" description="Polar residues" evidence="6">
    <location>
        <begin position="335"/>
        <end position="358"/>
    </location>
</feature>
<accession>K0R1H5</accession>
<evidence type="ECO:0000313" key="9">
    <source>
        <dbReference type="Proteomes" id="UP000266841"/>
    </source>
</evidence>
<feature type="region of interest" description="Disordered" evidence="6">
    <location>
        <begin position="495"/>
        <end position="520"/>
    </location>
</feature>
<dbReference type="GO" id="GO:0016567">
    <property type="term" value="P:protein ubiquitination"/>
    <property type="evidence" value="ECO:0007669"/>
    <property type="project" value="TreeGrafter"/>
</dbReference>
<organism evidence="8 9">
    <name type="scientific">Thalassiosira oceanica</name>
    <name type="common">Marine diatom</name>
    <dbReference type="NCBI Taxonomy" id="159749"/>
    <lineage>
        <taxon>Eukaryota</taxon>
        <taxon>Sar</taxon>
        <taxon>Stramenopiles</taxon>
        <taxon>Ochrophyta</taxon>
        <taxon>Bacillariophyta</taxon>
        <taxon>Coscinodiscophyceae</taxon>
        <taxon>Thalassiosirophycidae</taxon>
        <taxon>Thalassiosirales</taxon>
        <taxon>Thalassiosiraceae</taxon>
        <taxon>Thalassiosira</taxon>
    </lineage>
</organism>
<evidence type="ECO:0000313" key="8">
    <source>
        <dbReference type="EMBL" id="EJK46278.1"/>
    </source>
</evidence>
<evidence type="ECO:0000256" key="4">
    <source>
        <dbReference type="PROSITE-ProRule" id="PRU00175"/>
    </source>
</evidence>
<dbReference type="GO" id="GO:0008270">
    <property type="term" value="F:zinc ion binding"/>
    <property type="evidence" value="ECO:0007669"/>
    <property type="project" value="UniProtKB-KW"/>
</dbReference>
<keyword evidence="5" id="KW-0175">Coiled coil</keyword>
<reference evidence="8 9" key="1">
    <citation type="journal article" date="2012" name="Genome Biol.">
        <title>Genome and low-iron response of an oceanic diatom adapted to chronic iron limitation.</title>
        <authorList>
            <person name="Lommer M."/>
            <person name="Specht M."/>
            <person name="Roy A.S."/>
            <person name="Kraemer L."/>
            <person name="Andreson R."/>
            <person name="Gutowska M.A."/>
            <person name="Wolf J."/>
            <person name="Bergner S.V."/>
            <person name="Schilhabel M.B."/>
            <person name="Klostermeier U.C."/>
            <person name="Beiko R.G."/>
            <person name="Rosenstiel P."/>
            <person name="Hippler M."/>
            <person name="Laroche J."/>
        </authorList>
    </citation>
    <scope>NUCLEOTIDE SEQUENCE [LARGE SCALE GENOMIC DNA]</scope>
    <source>
        <strain evidence="8 9">CCMP1005</strain>
    </source>
</reference>
<evidence type="ECO:0000259" key="7">
    <source>
        <dbReference type="PROSITE" id="PS50089"/>
    </source>
</evidence>
<keyword evidence="2 4" id="KW-0863">Zinc-finger</keyword>
<feature type="region of interest" description="Disordered" evidence="6">
    <location>
        <begin position="335"/>
        <end position="368"/>
    </location>
</feature>
<feature type="compositionally biased region" description="Polar residues" evidence="6">
    <location>
        <begin position="442"/>
        <end position="466"/>
    </location>
</feature>
<evidence type="ECO:0000256" key="1">
    <source>
        <dbReference type="ARBA" id="ARBA00022723"/>
    </source>
</evidence>
<dbReference type="GO" id="GO:0061630">
    <property type="term" value="F:ubiquitin protein ligase activity"/>
    <property type="evidence" value="ECO:0007669"/>
    <property type="project" value="TreeGrafter"/>
</dbReference>
<comment type="caution">
    <text evidence="8">The sequence shown here is derived from an EMBL/GenBank/DDBJ whole genome shotgun (WGS) entry which is preliminary data.</text>
</comment>
<dbReference type="PROSITE" id="PS50089">
    <property type="entry name" value="ZF_RING_2"/>
    <property type="match status" value="1"/>
</dbReference>